<accession>A0A8J6AT44</accession>
<evidence type="ECO:0000256" key="1">
    <source>
        <dbReference type="SAM" id="MobiDB-lite"/>
    </source>
</evidence>
<organism evidence="2 3">
    <name type="scientific">Carpediemonas membranifera</name>
    <dbReference type="NCBI Taxonomy" id="201153"/>
    <lineage>
        <taxon>Eukaryota</taxon>
        <taxon>Metamonada</taxon>
        <taxon>Carpediemonas-like organisms</taxon>
        <taxon>Carpediemonas</taxon>
    </lineage>
</organism>
<comment type="caution">
    <text evidence="2">The sequence shown here is derived from an EMBL/GenBank/DDBJ whole genome shotgun (WGS) entry which is preliminary data.</text>
</comment>
<dbReference type="EMBL" id="JAHDYR010000053">
    <property type="protein sequence ID" value="KAG9391715.1"/>
    <property type="molecule type" value="Genomic_DNA"/>
</dbReference>
<protein>
    <submittedName>
        <fullName evidence="2">Uncharacterized protein</fullName>
    </submittedName>
</protein>
<keyword evidence="3" id="KW-1185">Reference proteome</keyword>
<feature type="compositionally biased region" description="Polar residues" evidence="1">
    <location>
        <begin position="36"/>
        <end position="45"/>
    </location>
</feature>
<gene>
    <name evidence="2" type="ORF">J8273_6491</name>
</gene>
<evidence type="ECO:0000313" key="2">
    <source>
        <dbReference type="EMBL" id="KAG9391715.1"/>
    </source>
</evidence>
<feature type="compositionally biased region" description="Low complexity" evidence="1">
    <location>
        <begin position="67"/>
        <end position="83"/>
    </location>
</feature>
<feature type="region of interest" description="Disordered" evidence="1">
    <location>
        <begin position="1"/>
        <end position="22"/>
    </location>
</feature>
<evidence type="ECO:0000313" key="3">
    <source>
        <dbReference type="Proteomes" id="UP000717585"/>
    </source>
</evidence>
<dbReference type="AlphaFoldDB" id="A0A8J6AT44"/>
<reference evidence="2" key="1">
    <citation type="submission" date="2021-05" db="EMBL/GenBank/DDBJ databases">
        <title>A free-living protist that lacks canonical eukaryotic 1 DNA replication and segregation systems.</title>
        <authorList>
            <person name="Salas-Leiva D.E."/>
            <person name="Tromer E.C."/>
            <person name="Curtis B.A."/>
            <person name="Jerlstrom-Hultqvist J."/>
            <person name="Kolisko M."/>
            <person name="Yi Z."/>
            <person name="Salas-Leiva J.S."/>
            <person name="Gallot-Lavallee L."/>
            <person name="Kops G.J.P.L."/>
            <person name="Archibald J.M."/>
            <person name="Simpson A.G.B."/>
            <person name="Roger A.J."/>
        </authorList>
    </citation>
    <scope>NUCLEOTIDE SEQUENCE</scope>
    <source>
        <strain evidence="2">BICM</strain>
    </source>
</reference>
<sequence length="170" mass="18444">MPSTRVRPGPRATSPFSASTLNVGGRDLVNQEHALHSSNLKSVRSSIDKSAPWGVSQRRSRPTTAIRSGSRAGSRAGSRVGSRPKSARSVVSVDNGEWPHPELEEPDLSARIGAMDIERPADLSSEEVEAYSRFVEILSNKSSEDALNIMAAAFHESKEVALMMRYDGCH</sequence>
<dbReference type="Proteomes" id="UP000717585">
    <property type="component" value="Unassembled WGS sequence"/>
</dbReference>
<proteinExistence type="predicted"/>
<name>A0A8J6AT44_9EUKA</name>
<feature type="region of interest" description="Disordered" evidence="1">
    <location>
        <begin position="36"/>
        <end position="104"/>
    </location>
</feature>